<accession>A0A5A5TA57</accession>
<name>A0A5A5TA57_9CHLR</name>
<evidence type="ECO:0000256" key="1">
    <source>
        <dbReference type="SAM" id="MobiDB-lite"/>
    </source>
</evidence>
<evidence type="ECO:0000313" key="4">
    <source>
        <dbReference type="Proteomes" id="UP000322530"/>
    </source>
</evidence>
<dbReference type="RefSeq" id="WP_172631954.1">
    <property type="nucleotide sequence ID" value="NZ_BIXY01000018.1"/>
</dbReference>
<dbReference type="InterPro" id="IPR011991">
    <property type="entry name" value="ArsR-like_HTH"/>
</dbReference>
<dbReference type="SUPFAM" id="SSF46785">
    <property type="entry name" value="Winged helix' DNA-binding domain"/>
    <property type="match status" value="1"/>
</dbReference>
<dbReference type="InterPro" id="IPR005149">
    <property type="entry name" value="Tscrpt_reg_PadR_N"/>
</dbReference>
<comment type="caution">
    <text evidence="3">The sequence shown here is derived from an EMBL/GenBank/DDBJ whole genome shotgun (WGS) entry which is preliminary data.</text>
</comment>
<dbReference type="Proteomes" id="UP000322530">
    <property type="component" value="Unassembled WGS sequence"/>
</dbReference>
<dbReference type="Gene3D" id="1.10.10.10">
    <property type="entry name" value="Winged helix-like DNA-binding domain superfamily/Winged helix DNA-binding domain"/>
    <property type="match status" value="1"/>
</dbReference>
<protein>
    <recommendedName>
        <fullName evidence="2">Transcription regulator PadR N-terminal domain-containing protein</fullName>
    </recommendedName>
</protein>
<gene>
    <name evidence="3" type="ORF">KDI_16000</name>
</gene>
<dbReference type="InterPro" id="IPR036390">
    <property type="entry name" value="WH_DNA-bd_sf"/>
</dbReference>
<dbReference type="Pfam" id="PF03551">
    <property type="entry name" value="PadR"/>
    <property type="match status" value="1"/>
</dbReference>
<dbReference type="CDD" id="cd00090">
    <property type="entry name" value="HTH_ARSR"/>
    <property type="match status" value="1"/>
</dbReference>
<dbReference type="InterPro" id="IPR036388">
    <property type="entry name" value="WH-like_DNA-bd_sf"/>
</dbReference>
<proteinExistence type="predicted"/>
<dbReference type="AlphaFoldDB" id="A0A5A5TA57"/>
<sequence length="261" mass="29822">MFNHFNKRFAYQYQGDAEDWAGWTPPWLRREHHEHHHHGHNHEHGPRFFEMRGRRGPFGPFGPFGPGDAEGQPAGPFRGGRRFFGRGDVKYALLELLQERPMHGYEMMKSLEERSGGFYVPSPGTIYPTLQLLEDRGLVAVNEAEGKKVYSITEAGKAFLAERQKEEENFSFPWERGHGERHQGPGRFWNEPEIQAIRTEAMEVARLFAIAGRSSFRDPNKLALLRSILERTHKDLTDFIYPNPDKATGGPDSAPGPETQA</sequence>
<feature type="domain" description="Transcription regulator PadR N-terminal" evidence="2">
    <location>
        <begin position="93"/>
        <end position="162"/>
    </location>
</feature>
<evidence type="ECO:0000259" key="2">
    <source>
        <dbReference type="Pfam" id="PF03551"/>
    </source>
</evidence>
<organism evidence="3 4">
    <name type="scientific">Dictyobacter arantiisoli</name>
    <dbReference type="NCBI Taxonomy" id="2014874"/>
    <lineage>
        <taxon>Bacteria</taxon>
        <taxon>Bacillati</taxon>
        <taxon>Chloroflexota</taxon>
        <taxon>Ktedonobacteria</taxon>
        <taxon>Ktedonobacterales</taxon>
        <taxon>Dictyobacteraceae</taxon>
        <taxon>Dictyobacter</taxon>
    </lineage>
</organism>
<feature type="region of interest" description="Disordered" evidence="1">
    <location>
        <begin position="238"/>
        <end position="261"/>
    </location>
</feature>
<dbReference type="PANTHER" id="PTHR43252:SF2">
    <property type="entry name" value="TRANSCRIPTION REGULATOR, PADR-LIKE FAMILY"/>
    <property type="match status" value="1"/>
</dbReference>
<dbReference type="PANTHER" id="PTHR43252">
    <property type="entry name" value="TRANSCRIPTIONAL REGULATOR YQJI"/>
    <property type="match status" value="1"/>
</dbReference>
<evidence type="ECO:0000313" key="3">
    <source>
        <dbReference type="EMBL" id="GCF08036.1"/>
    </source>
</evidence>
<dbReference type="EMBL" id="BIXY01000018">
    <property type="protein sequence ID" value="GCF08036.1"/>
    <property type="molecule type" value="Genomic_DNA"/>
</dbReference>
<reference evidence="3 4" key="1">
    <citation type="submission" date="2019-01" db="EMBL/GenBank/DDBJ databases">
        <title>Draft genome sequence of Dictyobacter sp. Uno17.</title>
        <authorList>
            <person name="Wang C.M."/>
            <person name="Zheng Y."/>
            <person name="Sakai Y."/>
            <person name="Abe K."/>
            <person name="Yokota A."/>
            <person name="Yabe S."/>
        </authorList>
    </citation>
    <scope>NUCLEOTIDE SEQUENCE [LARGE SCALE GENOMIC DNA]</scope>
    <source>
        <strain evidence="3 4">Uno17</strain>
    </source>
</reference>
<keyword evidence="4" id="KW-1185">Reference proteome</keyword>